<dbReference type="GO" id="GO:0055085">
    <property type="term" value="P:transmembrane transport"/>
    <property type="evidence" value="ECO:0007669"/>
    <property type="project" value="UniProtKB-ARBA"/>
</dbReference>
<dbReference type="NCBIfam" id="TIGR01727">
    <property type="entry name" value="oligo_HPY"/>
    <property type="match status" value="1"/>
</dbReference>
<evidence type="ECO:0000313" key="7">
    <source>
        <dbReference type="Proteomes" id="UP000886800"/>
    </source>
</evidence>
<feature type="domain" description="ABC transporter" evidence="5">
    <location>
        <begin position="22"/>
        <end position="261"/>
    </location>
</feature>
<keyword evidence="4 6" id="KW-0067">ATP-binding</keyword>
<evidence type="ECO:0000256" key="4">
    <source>
        <dbReference type="ARBA" id="ARBA00022840"/>
    </source>
</evidence>
<keyword evidence="2" id="KW-0813">Transport</keyword>
<dbReference type="Proteomes" id="UP000886800">
    <property type="component" value="Unassembled WGS sequence"/>
</dbReference>
<dbReference type="InterPro" id="IPR003439">
    <property type="entry name" value="ABC_transporter-like_ATP-bd"/>
</dbReference>
<dbReference type="Gene3D" id="3.40.50.300">
    <property type="entry name" value="P-loop containing nucleotide triphosphate hydrolases"/>
    <property type="match status" value="1"/>
</dbReference>
<dbReference type="PANTHER" id="PTHR43776">
    <property type="entry name" value="TRANSPORT ATP-BINDING PROTEIN"/>
    <property type="match status" value="1"/>
</dbReference>
<dbReference type="InterPro" id="IPR017871">
    <property type="entry name" value="ABC_transporter-like_CS"/>
</dbReference>
<proteinExistence type="inferred from homology"/>
<dbReference type="NCBIfam" id="NF008453">
    <property type="entry name" value="PRK11308.1"/>
    <property type="match status" value="1"/>
</dbReference>
<reference evidence="6" key="2">
    <citation type="submission" date="2021-04" db="EMBL/GenBank/DDBJ databases">
        <authorList>
            <person name="Gilroy R."/>
        </authorList>
    </citation>
    <scope>NUCLEOTIDE SEQUENCE</scope>
    <source>
        <strain evidence="6">CHK188-5543</strain>
    </source>
</reference>
<comment type="similarity">
    <text evidence="1">Belongs to the ABC transporter superfamily.</text>
</comment>
<evidence type="ECO:0000256" key="2">
    <source>
        <dbReference type="ARBA" id="ARBA00022448"/>
    </source>
</evidence>
<dbReference type="InterPro" id="IPR003593">
    <property type="entry name" value="AAA+_ATPase"/>
</dbReference>
<gene>
    <name evidence="6" type="ORF">H9736_07895</name>
</gene>
<dbReference type="InterPro" id="IPR027417">
    <property type="entry name" value="P-loop_NTPase"/>
</dbReference>
<evidence type="ECO:0000259" key="5">
    <source>
        <dbReference type="PROSITE" id="PS50893"/>
    </source>
</evidence>
<dbReference type="PROSITE" id="PS50893">
    <property type="entry name" value="ABC_TRANSPORTER_2"/>
    <property type="match status" value="1"/>
</dbReference>
<dbReference type="PANTHER" id="PTHR43776:SF7">
    <property type="entry name" value="D,D-DIPEPTIDE TRANSPORT ATP-BINDING PROTEIN DDPF-RELATED"/>
    <property type="match status" value="1"/>
</dbReference>
<dbReference type="AlphaFoldDB" id="A0A9D1WU92"/>
<name>A0A9D1WU92_9FIRM</name>
<dbReference type="PROSITE" id="PS00211">
    <property type="entry name" value="ABC_TRANSPORTER_1"/>
    <property type="match status" value="1"/>
</dbReference>
<comment type="caution">
    <text evidence="6">The sequence shown here is derived from an EMBL/GenBank/DDBJ whole genome shotgun (WGS) entry which is preliminary data.</text>
</comment>
<dbReference type="Pfam" id="PF00005">
    <property type="entry name" value="ABC_tran"/>
    <property type="match status" value="1"/>
</dbReference>
<sequence length="327" mass="36484">MAEQRKALLSVQDLQVHYPVKIRNKGFFAQKRVVRAVDGVSFDVYEGETLGIVGESGCGKSTTGRAIVRLNRPTGGKIFYDGQDLYNFPKQEQGRLSREIQIIFQDPYSSLDPRFTVGRTIAEPLVVHGEGDHAQRYRRVVELMEEVGLREELYSRYPHEFSGGQRQRIGVARALALNPRLLVCDEPVSALDVSIQAQILNLMQELQQKHHLTYLFISHNLSVVEHVCGRIAVMYLGHIVETAPTQELFAHPLHPYTQALIQAVPIPDPARKSAHEPLSGDVPSPVNPPAGCPFCTRCPHATDRCRQERPAQSDQGGGHLVSCHLYG</sequence>
<reference evidence="6" key="1">
    <citation type="journal article" date="2021" name="PeerJ">
        <title>Extensive microbial diversity within the chicken gut microbiome revealed by metagenomics and culture.</title>
        <authorList>
            <person name="Gilroy R."/>
            <person name="Ravi A."/>
            <person name="Getino M."/>
            <person name="Pursley I."/>
            <person name="Horton D.L."/>
            <person name="Alikhan N.F."/>
            <person name="Baker D."/>
            <person name="Gharbi K."/>
            <person name="Hall N."/>
            <person name="Watson M."/>
            <person name="Adriaenssens E.M."/>
            <person name="Foster-Nyarko E."/>
            <person name="Jarju S."/>
            <person name="Secka A."/>
            <person name="Antonio M."/>
            <person name="Oren A."/>
            <person name="Chaudhuri R.R."/>
            <person name="La Ragione R."/>
            <person name="Hildebrand F."/>
            <person name="Pallen M.J."/>
        </authorList>
    </citation>
    <scope>NUCLEOTIDE SEQUENCE</scope>
    <source>
        <strain evidence="6">CHK188-5543</strain>
    </source>
</reference>
<evidence type="ECO:0000256" key="1">
    <source>
        <dbReference type="ARBA" id="ARBA00005417"/>
    </source>
</evidence>
<dbReference type="GO" id="GO:0015833">
    <property type="term" value="P:peptide transport"/>
    <property type="evidence" value="ECO:0007669"/>
    <property type="project" value="InterPro"/>
</dbReference>
<protein>
    <submittedName>
        <fullName evidence="6">Dipeptide ABC transporter ATP-binding protein</fullName>
    </submittedName>
</protein>
<evidence type="ECO:0000313" key="6">
    <source>
        <dbReference type="EMBL" id="HIX66155.1"/>
    </source>
</evidence>
<dbReference type="CDD" id="cd03257">
    <property type="entry name" value="ABC_NikE_OppD_transporters"/>
    <property type="match status" value="1"/>
</dbReference>
<dbReference type="GO" id="GO:0005524">
    <property type="term" value="F:ATP binding"/>
    <property type="evidence" value="ECO:0007669"/>
    <property type="project" value="UniProtKB-KW"/>
</dbReference>
<evidence type="ECO:0000256" key="3">
    <source>
        <dbReference type="ARBA" id="ARBA00022741"/>
    </source>
</evidence>
<dbReference type="SMART" id="SM00382">
    <property type="entry name" value="AAA"/>
    <property type="match status" value="1"/>
</dbReference>
<dbReference type="GO" id="GO:0016887">
    <property type="term" value="F:ATP hydrolysis activity"/>
    <property type="evidence" value="ECO:0007669"/>
    <property type="project" value="InterPro"/>
</dbReference>
<dbReference type="Pfam" id="PF08352">
    <property type="entry name" value="oligo_HPY"/>
    <property type="match status" value="1"/>
</dbReference>
<accession>A0A9D1WU92</accession>
<organism evidence="6 7">
    <name type="scientific">Candidatus Anaerotruncus excrementipullorum</name>
    <dbReference type="NCBI Taxonomy" id="2838465"/>
    <lineage>
        <taxon>Bacteria</taxon>
        <taxon>Bacillati</taxon>
        <taxon>Bacillota</taxon>
        <taxon>Clostridia</taxon>
        <taxon>Eubacteriales</taxon>
        <taxon>Oscillospiraceae</taxon>
        <taxon>Anaerotruncus</taxon>
    </lineage>
</organism>
<dbReference type="InterPro" id="IPR050319">
    <property type="entry name" value="ABC_transp_ATP-bind"/>
</dbReference>
<dbReference type="InterPro" id="IPR013563">
    <property type="entry name" value="Oligopep_ABC_C"/>
</dbReference>
<keyword evidence="3" id="KW-0547">Nucleotide-binding</keyword>
<dbReference type="FunFam" id="3.40.50.300:FF:000016">
    <property type="entry name" value="Oligopeptide ABC transporter ATP-binding component"/>
    <property type="match status" value="1"/>
</dbReference>
<dbReference type="SUPFAM" id="SSF52540">
    <property type="entry name" value="P-loop containing nucleoside triphosphate hydrolases"/>
    <property type="match status" value="1"/>
</dbReference>
<dbReference type="EMBL" id="DXES01000169">
    <property type="protein sequence ID" value="HIX66155.1"/>
    <property type="molecule type" value="Genomic_DNA"/>
</dbReference>